<sequence>MAEESSSEQSLITILVVPIMHRVSSFHLEESVRVTQSIFSFRLLTVEEAGNDGVLFALSLGDDLMTDVRLSNALIRYTVRVVSTTT</sequence>
<evidence type="ECO:0000313" key="2">
    <source>
        <dbReference type="Proteomes" id="UP000054217"/>
    </source>
</evidence>
<dbReference type="HOGENOM" id="CLU_2498740_0_0_1"/>
<dbReference type="InParanoid" id="A0A0C3NJ08"/>
<proteinExistence type="predicted"/>
<name>A0A0C3NJ08_PISTI</name>
<accession>A0A0C3NJ08</accession>
<keyword evidence="2" id="KW-1185">Reference proteome</keyword>
<dbReference type="Proteomes" id="UP000054217">
    <property type="component" value="Unassembled WGS sequence"/>
</dbReference>
<evidence type="ECO:0000313" key="1">
    <source>
        <dbReference type="EMBL" id="KIN95353.1"/>
    </source>
</evidence>
<organism evidence="1 2">
    <name type="scientific">Pisolithus tinctorius Marx 270</name>
    <dbReference type="NCBI Taxonomy" id="870435"/>
    <lineage>
        <taxon>Eukaryota</taxon>
        <taxon>Fungi</taxon>
        <taxon>Dikarya</taxon>
        <taxon>Basidiomycota</taxon>
        <taxon>Agaricomycotina</taxon>
        <taxon>Agaricomycetes</taxon>
        <taxon>Agaricomycetidae</taxon>
        <taxon>Boletales</taxon>
        <taxon>Sclerodermatineae</taxon>
        <taxon>Pisolithaceae</taxon>
        <taxon>Pisolithus</taxon>
    </lineage>
</organism>
<gene>
    <name evidence="1" type="ORF">M404DRAFT_1007490</name>
</gene>
<protein>
    <submittedName>
        <fullName evidence="1">Uncharacterized protein</fullName>
    </submittedName>
</protein>
<dbReference type="AlphaFoldDB" id="A0A0C3NJ08"/>
<reference evidence="2" key="2">
    <citation type="submission" date="2015-01" db="EMBL/GenBank/DDBJ databases">
        <title>Evolutionary Origins and Diversification of the Mycorrhizal Mutualists.</title>
        <authorList>
            <consortium name="DOE Joint Genome Institute"/>
            <consortium name="Mycorrhizal Genomics Consortium"/>
            <person name="Kohler A."/>
            <person name="Kuo A."/>
            <person name="Nagy L.G."/>
            <person name="Floudas D."/>
            <person name="Copeland A."/>
            <person name="Barry K.W."/>
            <person name="Cichocki N."/>
            <person name="Veneault-Fourrey C."/>
            <person name="LaButti K."/>
            <person name="Lindquist E.A."/>
            <person name="Lipzen A."/>
            <person name="Lundell T."/>
            <person name="Morin E."/>
            <person name="Murat C."/>
            <person name="Riley R."/>
            <person name="Ohm R."/>
            <person name="Sun H."/>
            <person name="Tunlid A."/>
            <person name="Henrissat B."/>
            <person name="Grigoriev I.V."/>
            <person name="Hibbett D.S."/>
            <person name="Martin F."/>
        </authorList>
    </citation>
    <scope>NUCLEOTIDE SEQUENCE [LARGE SCALE GENOMIC DNA]</scope>
    <source>
        <strain evidence="2">Marx 270</strain>
    </source>
</reference>
<dbReference type="EMBL" id="KN832069">
    <property type="protein sequence ID" value="KIN95353.1"/>
    <property type="molecule type" value="Genomic_DNA"/>
</dbReference>
<reference evidence="1 2" key="1">
    <citation type="submission" date="2014-04" db="EMBL/GenBank/DDBJ databases">
        <authorList>
            <consortium name="DOE Joint Genome Institute"/>
            <person name="Kuo A."/>
            <person name="Kohler A."/>
            <person name="Costa M.D."/>
            <person name="Nagy L.G."/>
            <person name="Floudas D."/>
            <person name="Copeland A."/>
            <person name="Barry K.W."/>
            <person name="Cichocki N."/>
            <person name="Veneault-Fourrey C."/>
            <person name="LaButti K."/>
            <person name="Lindquist E.A."/>
            <person name="Lipzen A."/>
            <person name="Lundell T."/>
            <person name="Morin E."/>
            <person name="Murat C."/>
            <person name="Sun H."/>
            <person name="Tunlid A."/>
            <person name="Henrissat B."/>
            <person name="Grigoriev I.V."/>
            <person name="Hibbett D.S."/>
            <person name="Martin F."/>
            <person name="Nordberg H.P."/>
            <person name="Cantor M.N."/>
            <person name="Hua S.X."/>
        </authorList>
    </citation>
    <scope>NUCLEOTIDE SEQUENCE [LARGE SCALE GENOMIC DNA]</scope>
    <source>
        <strain evidence="1 2">Marx 270</strain>
    </source>
</reference>